<proteinExistence type="predicted"/>
<evidence type="ECO:0000313" key="2">
    <source>
        <dbReference type="EMBL" id="CAA9491053.1"/>
    </source>
</evidence>
<gene>
    <name evidence="2" type="ORF">AVDCRST_MAG85-1227</name>
</gene>
<dbReference type="EMBL" id="CADCVT010000136">
    <property type="protein sequence ID" value="CAA9491053.1"/>
    <property type="molecule type" value="Genomic_DNA"/>
</dbReference>
<name>A0A6J4S6N0_9ACTN</name>
<feature type="compositionally biased region" description="Low complexity" evidence="1">
    <location>
        <begin position="54"/>
        <end position="67"/>
    </location>
</feature>
<feature type="compositionally biased region" description="Basic residues" evidence="1">
    <location>
        <begin position="117"/>
        <end position="134"/>
    </location>
</feature>
<reference evidence="2" key="1">
    <citation type="submission" date="2020-02" db="EMBL/GenBank/DDBJ databases">
        <authorList>
            <person name="Meier V. D."/>
        </authorList>
    </citation>
    <scope>NUCLEOTIDE SEQUENCE</scope>
    <source>
        <strain evidence="2">AVDCRST_MAG85</strain>
    </source>
</reference>
<feature type="region of interest" description="Disordered" evidence="1">
    <location>
        <begin position="1"/>
        <end position="310"/>
    </location>
</feature>
<feature type="compositionally biased region" description="Basic residues" evidence="1">
    <location>
        <begin position="266"/>
        <end position="305"/>
    </location>
</feature>
<feature type="compositionally biased region" description="Basic residues" evidence="1">
    <location>
        <begin position="211"/>
        <end position="222"/>
    </location>
</feature>
<evidence type="ECO:0000256" key="1">
    <source>
        <dbReference type="SAM" id="MobiDB-lite"/>
    </source>
</evidence>
<organism evidence="2">
    <name type="scientific">uncultured Solirubrobacteraceae bacterium</name>
    <dbReference type="NCBI Taxonomy" id="1162706"/>
    <lineage>
        <taxon>Bacteria</taxon>
        <taxon>Bacillati</taxon>
        <taxon>Actinomycetota</taxon>
        <taxon>Thermoleophilia</taxon>
        <taxon>Solirubrobacterales</taxon>
        <taxon>Solirubrobacteraceae</taxon>
        <taxon>environmental samples</taxon>
    </lineage>
</organism>
<feature type="non-terminal residue" evidence="2">
    <location>
        <position position="1"/>
    </location>
</feature>
<feature type="compositionally biased region" description="Basic and acidic residues" evidence="1">
    <location>
        <begin position="27"/>
        <end position="40"/>
    </location>
</feature>
<accession>A0A6J4S6N0</accession>
<sequence length="361" mass="40843">AGSLGHRWTSARRRGAARQAHPSPCPRRHDRDGRVRRGHDPVPAARPRCRGGRPRTVAQAAQALDGGAARRDGVVVPVRRAARDARAAGDRHRHARGLRAPAPARLRPAHPLGPQPPRRRPGPLRPDVRRRRPRAGGARTGDHPHPPREHHRQRDARRGHRQGPRARAAVRAQARARDDPDDRHRRPVGPDELRQAWLGRRGNRDREAARARPRPRTGRGRAHLSGGNARDAGEDRPRPGDHRRAPAGHRPDGRPPAPRAAAAPRRAARAARRARRRRRRRVRPRRPRRLRVHQRHLGRRPRRHDGAHPLLAPRRGRRARGRGGTDGLALRALAGARRLGRRAPRRVRRGVRAARRHTYWM</sequence>
<dbReference type="AlphaFoldDB" id="A0A6J4S6N0"/>
<feature type="compositionally biased region" description="Basic and acidic residues" evidence="1">
    <location>
        <begin position="231"/>
        <end position="253"/>
    </location>
</feature>
<feature type="compositionally biased region" description="Basic and acidic residues" evidence="1">
    <location>
        <begin position="175"/>
        <end position="194"/>
    </location>
</feature>
<protein>
    <submittedName>
        <fullName evidence="2">Uncharacterized protein</fullName>
    </submittedName>
</protein>
<feature type="compositionally biased region" description="Low complexity" evidence="1">
    <location>
        <begin position="98"/>
        <end position="110"/>
    </location>
</feature>
<feature type="compositionally biased region" description="Basic and acidic residues" evidence="1">
    <location>
        <begin position="81"/>
        <end position="90"/>
    </location>
</feature>
<feature type="compositionally biased region" description="Basic residues" evidence="1">
    <location>
        <begin position="148"/>
        <end position="164"/>
    </location>
</feature>
<feature type="non-terminal residue" evidence="2">
    <location>
        <position position="361"/>
    </location>
</feature>